<dbReference type="Gene3D" id="2.40.10.10">
    <property type="entry name" value="Trypsin-like serine proteases"/>
    <property type="match status" value="1"/>
</dbReference>
<evidence type="ECO:0000256" key="1">
    <source>
        <dbReference type="ARBA" id="ARBA00022656"/>
    </source>
</evidence>
<dbReference type="PROSITE" id="PS51670">
    <property type="entry name" value="SHKT"/>
    <property type="match status" value="1"/>
</dbReference>
<dbReference type="Pfam" id="PF00089">
    <property type="entry name" value="Trypsin"/>
    <property type="match status" value="1"/>
</dbReference>
<dbReference type="AlphaFoldDB" id="A0A6P8J9F5"/>
<keyword evidence="8" id="KW-0732">Signal</keyword>
<protein>
    <submittedName>
        <fullName evidence="12">Chymotrypsinogen A-like</fullName>
    </submittedName>
</protein>
<dbReference type="PANTHER" id="PTHR24250:SF27">
    <property type="entry name" value="ELASTASE 2 LIKE"/>
    <property type="match status" value="1"/>
</dbReference>
<reference evidence="12" key="1">
    <citation type="submission" date="2025-08" db="UniProtKB">
        <authorList>
            <consortium name="RefSeq"/>
        </authorList>
    </citation>
    <scope>IDENTIFICATION</scope>
    <source>
        <tissue evidence="12">Tentacle</tissue>
    </source>
</reference>
<dbReference type="SUPFAM" id="SSF50494">
    <property type="entry name" value="Trypsin-like serine proteases"/>
    <property type="match status" value="1"/>
</dbReference>
<dbReference type="InterPro" id="IPR043504">
    <property type="entry name" value="Peptidase_S1_PA_chymotrypsin"/>
</dbReference>
<dbReference type="InterPro" id="IPR003582">
    <property type="entry name" value="ShKT_dom"/>
</dbReference>
<dbReference type="SMART" id="SM00020">
    <property type="entry name" value="Tryp_SPc"/>
    <property type="match status" value="1"/>
</dbReference>
<keyword evidence="3 7" id="KW-0378">Hydrolase</keyword>
<accession>A0A6P8J9F5</accession>
<dbReference type="OrthoDB" id="10061449at2759"/>
<dbReference type="GO" id="GO:0090729">
    <property type="term" value="F:toxin activity"/>
    <property type="evidence" value="ECO:0007669"/>
    <property type="project" value="UniProtKB-KW"/>
</dbReference>
<sequence length="326" mass="34574">MKELILLVVVCCAVGHAHAQASCGRRPSGARVVGGEEAVPHSWPWQLSLRKYGRHTCGASLITPGWALTAGHCVRRSLNAKMYSVVAGAHQRVGDGTEYHISKIILHKDYSHVFHDVALLKLAKAVILNKNVGTICLPKQNDRLPTGKKCYMTGWGRYSGSHNAGSPKLKQTFVPIAEHQKCRTVNGASVKEDMMVCAGGTGTSVCNGDSGGPLSCEENGRWVLRGAASWVTDRSCPGDTYSVYARVSSYIDWINKNMKDNGGSGSGGNGGNGGNGGTGGNGGNGGNGGGSTTCKDNHPNCKSFVRFCSYSPNVKRLCRKTCRLCS</sequence>
<evidence type="ECO:0000259" key="10">
    <source>
        <dbReference type="PROSITE" id="PS51670"/>
    </source>
</evidence>
<keyword evidence="11" id="KW-1185">Reference proteome</keyword>
<feature type="chain" id="PRO_5028290595" evidence="8">
    <location>
        <begin position="20"/>
        <end position="326"/>
    </location>
</feature>
<dbReference type="PROSITE" id="PS50240">
    <property type="entry name" value="TRYPSIN_DOM"/>
    <property type="match status" value="1"/>
</dbReference>
<dbReference type="InterPro" id="IPR018114">
    <property type="entry name" value="TRYPSIN_HIS"/>
</dbReference>
<evidence type="ECO:0000313" key="12">
    <source>
        <dbReference type="RefSeq" id="XP_031574388.1"/>
    </source>
</evidence>
<feature type="domain" description="ShKT" evidence="10">
    <location>
        <begin position="294"/>
        <end position="325"/>
    </location>
</feature>
<evidence type="ECO:0000256" key="6">
    <source>
        <dbReference type="PROSITE-ProRule" id="PRU01005"/>
    </source>
</evidence>
<dbReference type="GO" id="GO:0006508">
    <property type="term" value="P:proteolysis"/>
    <property type="evidence" value="ECO:0007669"/>
    <property type="project" value="UniProtKB-KW"/>
</dbReference>
<dbReference type="FunCoup" id="A0A6P8J9F5">
    <property type="interactions" value="146"/>
</dbReference>
<dbReference type="PROSITE" id="PS00135">
    <property type="entry name" value="TRYPSIN_SER"/>
    <property type="match status" value="1"/>
</dbReference>
<dbReference type="GeneID" id="116308146"/>
<dbReference type="GO" id="GO:0004252">
    <property type="term" value="F:serine-type endopeptidase activity"/>
    <property type="evidence" value="ECO:0007669"/>
    <property type="project" value="InterPro"/>
</dbReference>
<evidence type="ECO:0000256" key="7">
    <source>
        <dbReference type="RuleBase" id="RU363034"/>
    </source>
</evidence>
<dbReference type="InterPro" id="IPR001254">
    <property type="entry name" value="Trypsin_dom"/>
</dbReference>
<dbReference type="CDD" id="cd00190">
    <property type="entry name" value="Tryp_SPc"/>
    <property type="match status" value="1"/>
</dbReference>
<keyword evidence="2 7" id="KW-0645">Protease</keyword>
<feature type="domain" description="Peptidase S1" evidence="9">
    <location>
        <begin position="32"/>
        <end position="259"/>
    </location>
</feature>
<comment type="caution">
    <text evidence="6">Lacks conserved residue(s) required for the propagation of feature annotation.</text>
</comment>
<dbReference type="Proteomes" id="UP000515163">
    <property type="component" value="Unplaced"/>
</dbReference>
<proteinExistence type="predicted"/>
<keyword evidence="5" id="KW-1015">Disulfide bond</keyword>
<feature type="signal peptide" evidence="8">
    <location>
        <begin position="1"/>
        <end position="19"/>
    </location>
</feature>
<dbReference type="InterPro" id="IPR009003">
    <property type="entry name" value="Peptidase_S1_PA"/>
</dbReference>
<evidence type="ECO:0000256" key="3">
    <source>
        <dbReference type="ARBA" id="ARBA00022801"/>
    </source>
</evidence>
<gene>
    <name evidence="12" type="primary">LOC116308146</name>
</gene>
<evidence type="ECO:0000256" key="2">
    <source>
        <dbReference type="ARBA" id="ARBA00022670"/>
    </source>
</evidence>
<evidence type="ECO:0000256" key="8">
    <source>
        <dbReference type="SAM" id="SignalP"/>
    </source>
</evidence>
<dbReference type="PROSITE" id="PS00134">
    <property type="entry name" value="TRYPSIN_HIS"/>
    <property type="match status" value="1"/>
</dbReference>
<dbReference type="InParanoid" id="A0A6P8J9F5"/>
<dbReference type="KEGG" id="aten:116308146"/>
<dbReference type="InterPro" id="IPR001314">
    <property type="entry name" value="Peptidase_S1A"/>
</dbReference>
<evidence type="ECO:0000259" key="9">
    <source>
        <dbReference type="PROSITE" id="PS50240"/>
    </source>
</evidence>
<keyword evidence="4 7" id="KW-0720">Serine protease</keyword>
<evidence type="ECO:0000256" key="4">
    <source>
        <dbReference type="ARBA" id="ARBA00022825"/>
    </source>
</evidence>
<dbReference type="PRINTS" id="PR00722">
    <property type="entry name" value="CHYMOTRYPSIN"/>
</dbReference>
<dbReference type="Pfam" id="PF01549">
    <property type="entry name" value="ShK"/>
    <property type="match status" value="1"/>
</dbReference>
<name>A0A6P8J9F5_ACTTE</name>
<dbReference type="PANTHER" id="PTHR24250">
    <property type="entry name" value="CHYMOTRYPSIN-RELATED"/>
    <property type="match status" value="1"/>
</dbReference>
<dbReference type="FunFam" id="2.40.10.10:FF:000003">
    <property type="entry name" value="Transmembrane serine protease 3"/>
    <property type="match status" value="1"/>
</dbReference>
<evidence type="ECO:0000256" key="5">
    <source>
        <dbReference type="ARBA" id="ARBA00023157"/>
    </source>
</evidence>
<evidence type="ECO:0000313" key="11">
    <source>
        <dbReference type="Proteomes" id="UP000515163"/>
    </source>
</evidence>
<dbReference type="InterPro" id="IPR033116">
    <property type="entry name" value="TRYPSIN_SER"/>
</dbReference>
<dbReference type="RefSeq" id="XP_031574388.1">
    <property type="nucleotide sequence ID" value="XM_031718528.1"/>
</dbReference>
<organism evidence="11 12">
    <name type="scientific">Actinia tenebrosa</name>
    <name type="common">Australian red waratah sea anemone</name>
    <dbReference type="NCBI Taxonomy" id="6105"/>
    <lineage>
        <taxon>Eukaryota</taxon>
        <taxon>Metazoa</taxon>
        <taxon>Cnidaria</taxon>
        <taxon>Anthozoa</taxon>
        <taxon>Hexacorallia</taxon>
        <taxon>Actiniaria</taxon>
        <taxon>Actiniidae</taxon>
        <taxon>Actinia</taxon>
    </lineage>
</organism>
<keyword evidence="1" id="KW-0800">Toxin</keyword>